<comment type="caution">
    <text evidence="2">The sequence shown here is derived from an EMBL/GenBank/DDBJ whole genome shotgun (WGS) entry which is preliminary data.</text>
</comment>
<feature type="compositionally biased region" description="Basic and acidic residues" evidence="1">
    <location>
        <begin position="78"/>
        <end position="92"/>
    </location>
</feature>
<protein>
    <submittedName>
        <fullName evidence="2">Uncharacterized protein</fullName>
    </submittedName>
</protein>
<gene>
    <name evidence="2" type="ORF">A2733_01855</name>
</gene>
<dbReference type="Proteomes" id="UP000178985">
    <property type="component" value="Unassembled WGS sequence"/>
</dbReference>
<reference evidence="2 3" key="1">
    <citation type="journal article" date="2016" name="Nat. Commun.">
        <title>Thousands of microbial genomes shed light on interconnected biogeochemical processes in an aquifer system.</title>
        <authorList>
            <person name="Anantharaman K."/>
            <person name="Brown C.T."/>
            <person name="Hug L.A."/>
            <person name="Sharon I."/>
            <person name="Castelle C.J."/>
            <person name="Probst A.J."/>
            <person name="Thomas B.C."/>
            <person name="Singh A."/>
            <person name="Wilkins M.J."/>
            <person name="Karaoz U."/>
            <person name="Brodie E.L."/>
            <person name="Williams K.H."/>
            <person name="Hubbard S.S."/>
            <person name="Banfield J.F."/>
        </authorList>
    </citation>
    <scope>NUCLEOTIDE SEQUENCE [LARGE SCALE GENOMIC DNA]</scope>
</reference>
<evidence type="ECO:0000313" key="3">
    <source>
        <dbReference type="Proteomes" id="UP000178985"/>
    </source>
</evidence>
<accession>A0A1F6V4A4</accession>
<evidence type="ECO:0000256" key="1">
    <source>
        <dbReference type="SAM" id="MobiDB-lite"/>
    </source>
</evidence>
<proteinExistence type="predicted"/>
<organism evidence="2 3">
    <name type="scientific">Candidatus Nomurabacteria bacterium RIFCSPHIGHO2_01_FULL_40_20</name>
    <dbReference type="NCBI Taxonomy" id="1801738"/>
    <lineage>
        <taxon>Bacteria</taxon>
        <taxon>Candidatus Nomuraibacteriota</taxon>
    </lineage>
</organism>
<dbReference type="AlphaFoldDB" id="A0A1F6V4A4"/>
<sequence length="92" mass="10832">MESFIEFKDAHKKLFTGLSDQDIAFIRRHFGHKMGVLTQIIERVRKIERVIVLREIAEKEKEREVENNRKSAIMHHGKFPESMKGKGHVFEG</sequence>
<dbReference type="EMBL" id="MFTO01000004">
    <property type="protein sequence ID" value="OGI64286.1"/>
    <property type="molecule type" value="Genomic_DNA"/>
</dbReference>
<feature type="region of interest" description="Disordered" evidence="1">
    <location>
        <begin position="64"/>
        <end position="92"/>
    </location>
</feature>
<name>A0A1F6V4A4_9BACT</name>
<evidence type="ECO:0000313" key="2">
    <source>
        <dbReference type="EMBL" id="OGI64286.1"/>
    </source>
</evidence>